<gene>
    <name evidence="1" type="ORF">UFOVP507_7</name>
</gene>
<sequence length="58" mass="6506">MMKDRNIPAGFIPLVTIGELDGYLMVYTTESHDDTLEILERTIEVLSGTDTNQGMTMQ</sequence>
<reference evidence="1" key="1">
    <citation type="submission" date="2020-04" db="EMBL/GenBank/DDBJ databases">
        <authorList>
            <person name="Chiriac C."/>
            <person name="Salcher M."/>
            <person name="Ghai R."/>
            <person name="Kavagutti S V."/>
        </authorList>
    </citation>
    <scope>NUCLEOTIDE SEQUENCE</scope>
</reference>
<dbReference type="EMBL" id="LR796486">
    <property type="protein sequence ID" value="CAB4147024.1"/>
    <property type="molecule type" value="Genomic_DNA"/>
</dbReference>
<organism evidence="1">
    <name type="scientific">uncultured Caudovirales phage</name>
    <dbReference type="NCBI Taxonomy" id="2100421"/>
    <lineage>
        <taxon>Viruses</taxon>
        <taxon>Duplodnaviria</taxon>
        <taxon>Heunggongvirae</taxon>
        <taxon>Uroviricota</taxon>
        <taxon>Caudoviricetes</taxon>
        <taxon>Peduoviridae</taxon>
        <taxon>Maltschvirus</taxon>
        <taxon>Maltschvirus maltsch</taxon>
    </lineage>
</organism>
<name>A0A6J5MJV9_9CAUD</name>
<accession>A0A6J5MJV9</accession>
<proteinExistence type="predicted"/>
<evidence type="ECO:0000313" key="1">
    <source>
        <dbReference type="EMBL" id="CAB4147024.1"/>
    </source>
</evidence>
<protein>
    <submittedName>
        <fullName evidence="1">Uncharacterized protein</fullName>
    </submittedName>
</protein>